<evidence type="ECO:0000313" key="2">
    <source>
        <dbReference type="Proteomes" id="UP000004508"/>
    </source>
</evidence>
<protein>
    <submittedName>
        <fullName evidence="1">Uncharacterized protein</fullName>
    </submittedName>
</protein>
<proteinExistence type="predicted"/>
<dbReference type="AlphaFoldDB" id="D6TK36"/>
<reference evidence="1 2" key="1">
    <citation type="journal article" date="2011" name="Stand. Genomic Sci.">
        <title>Non-contiguous finished genome sequence and contextual data of the filamentous soil bacterium Ktedonobacter racemifer type strain (SOSP1-21).</title>
        <authorList>
            <person name="Chang Y.J."/>
            <person name="Land M."/>
            <person name="Hauser L."/>
            <person name="Chertkov O."/>
            <person name="Del Rio T.G."/>
            <person name="Nolan M."/>
            <person name="Copeland A."/>
            <person name="Tice H."/>
            <person name="Cheng J.F."/>
            <person name="Lucas S."/>
            <person name="Han C."/>
            <person name="Goodwin L."/>
            <person name="Pitluck S."/>
            <person name="Ivanova N."/>
            <person name="Ovchinikova G."/>
            <person name="Pati A."/>
            <person name="Chen A."/>
            <person name="Palaniappan K."/>
            <person name="Mavromatis K."/>
            <person name="Liolios K."/>
            <person name="Brettin T."/>
            <person name="Fiebig A."/>
            <person name="Rohde M."/>
            <person name="Abt B."/>
            <person name="Goker M."/>
            <person name="Detter J.C."/>
            <person name="Woyke T."/>
            <person name="Bristow J."/>
            <person name="Eisen J.A."/>
            <person name="Markowitz V."/>
            <person name="Hugenholtz P."/>
            <person name="Kyrpides N.C."/>
            <person name="Klenk H.P."/>
            <person name="Lapidus A."/>
        </authorList>
    </citation>
    <scope>NUCLEOTIDE SEQUENCE [LARGE SCALE GENOMIC DNA]</scope>
    <source>
        <strain evidence="2">DSM 44963</strain>
    </source>
</reference>
<name>D6TK36_KTERA</name>
<organism evidence="1 2">
    <name type="scientific">Ktedonobacter racemifer DSM 44963</name>
    <dbReference type="NCBI Taxonomy" id="485913"/>
    <lineage>
        <taxon>Bacteria</taxon>
        <taxon>Bacillati</taxon>
        <taxon>Chloroflexota</taxon>
        <taxon>Ktedonobacteria</taxon>
        <taxon>Ktedonobacterales</taxon>
        <taxon>Ktedonobacteraceae</taxon>
        <taxon>Ktedonobacter</taxon>
    </lineage>
</organism>
<keyword evidence="2" id="KW-1185">Reference proteome</keyword>
<comment type="caution">
    <text evidence="1">The sequence shown here is derived from an EMBL/GenBank/DDBJ whole genome shotgun (WGS) entry which is preliminary data.</text>
</comment>
<sequence>MLMIYIKKRWKDNEKWEVGIVMQTRLTPVTRVSLLESALQNGTVLPSTQTMSSWLEMSSDGTNGRKKRYACAG</sequence>
<dbReference type="Proteomes" id="UP000004508">
    <property type="component" value="Unassembled WGS sequence"/>
</dbReference>
<gene>
    <name evidence="1" type="ORF">Krac_11361</name>
</gene>
<dbReference type="EMBL" id="ADVG01000001">
    <property type="protein sequence ID" value="EFH89793.1"/>
    <property type="molecule type" value="Genomic_DNA"/>
</dbReference>
<accession>D6TK36</accession>
<dbReference type="InParanoid" id="D6TK36"/>
<evidence type="ECO:0000313" key="1">
    <source>
        <dbReference type="EMBL" id="EFH89793.1"/>
    </source>
</evidence>
<dbReference type="STRING" id="485913.Krac_11361"/>